<dbReference type="RefSeq" id="WP_271687955.1">
    <property type="nucleotide sequence ID" value="NZ_CP116423.1"/>
</dbReference>
<protein>
    <submittedName>
        <fullName evidence="3">CAP domain-containing protein</fullName>
    </submittedName>
</protein>
<dbReference type="PANTHER" id="PTHR31157">
    <property type="entry name" value="SCP DOMAIN-CONTAINING PROTEIN"/>
    <property type="match status" value="1"/>
</dbReference>
<feature type="domain" description="SCP" evidence="2">
    <location>
        <begin position="23"/>
        <end position="129"/>
    </location>
</feature>
<dbReference type="EMBL" id="CP116423">
    <property type="protein sequence ID" value="WCE69601.1"/>
    <property type="molecule type" value="Genomic_DNA"/>
</dbReference>
<dbReference type="Proteomes" id="UP001210770">
    <property type="component" value="Chromosome"/>
</dbReference>
<evidence type="ECO:0000313" key="4">
    <source>
        <dbReference type="Proteomes" id="UP001210770"/>
    </source>
</evidence>
<feature type="signal peptide" evidence="1">
    <location>
        <begin position="1"/>
        <end position="18"/>
    </location>
</feature>
<reference evidence="3" key="1">
    <citation type="submission" date="2023-01" db="EMBL/GenBank/DDBJ databases">
        <title>Comparative genomic analysis of cold water coral derived Sulfitobacter faviae: insights into their metabolism and habitat adaptation.</title>
        <authorList>
            <person name="Guo Y."/>
            <person name="Lin S."/>
            <person name="Huang Z."/>
            <person name="Tang K."/>
            <person name="Wang X."/>
        </authorList>
    </citation>
    <scope>NUCLEOTIDE SEQUENCE</scope>
    <source>
        <strain evidence="3">SCSIO W_1865</strain>
    </source>
</reference>
<dbReference type="InterPro" id="IPR035940">
    <property type="entry name" value="CAP_sf"/>
</dbReference>
<feature type="chain" id="PRO_5043657225" evidence="1">
    <location>
        <begin position="19"/>
        <end position="139"/>
    </location>
</feature>
<evidence type="ECO:0000256" key="1">
    <source>
        <dbReference type="SAM" id="SignalP"/>
    </source>
</evidence>
<organism evidence="3 4">
    <name type="scientific">Sulfitobacter faviae</name>
    <dbReference type="NCBI Taxonomy" id="1775881"/>
    <lineage>
        <taxon>Bacteria</taxon>
        <taxon>Pseudomonadati</taxon>
        <taxon>Pseudomonadota</taxon>
        <taxon>Alphaproteobacteria</taxon>
        <taxon>Rhodobacterales</taxon>
        <taxon>Roseobacteraceae</taxon>
        <taxon>Sulfitobacter</taxon>
    </lineage>
</organism>
<sequence length="139" mass="15244">MKPVLLSILILAGMPALADPMGLDRVNALRDVKGLQPLSYDSRLEQAAKDHARDMATHDYFSHQGRDGTDVGRRAAVAGYEWCFVAENIAKGQQSLDEVMTGWTNSPGHYRNMVDARAEEMGLVRADDAVWVMVLGAPC</sequence>
<dbReference type="AlphaFoldDB" id="A0AAX3LLK2"/>
<dbReference type="SUPFAM" id="SSF55797">
    <property type="entry name" value="PR-1-like"/>
    <property type="match status" value="1"/>
</dbReference>
<gene>
    <name evidence="3" type="ORF">PL336_12415</name>
</gene>
<evidence type="ECO:0000259" key="2">
    <source>
        <dbReference type="Pfam" id="PF00188"/>
    </source>
</evidence>
<dbReference type="Pfam" id="PF00188">
    <property type="entry name" value="CAP"/>
    <property type="match status" value="1"/>
</dbReference>
<proteinExistence type="predicted"/>
<dbReference type="CDD" id="cd05379">
    <property type="entry name" value="CAP_bacterial"/>
    <property type="match status" value="1"/>
</dbReference>
<dbReference type="PANTHER" id="PTHR31157:SF1">
    <property type="entry name" value="SCP DOMAIN-CONTAINING PROTEIN"/>
    <property type="match status" value="1"/>
</dbReference>
<dbReference type="InterPro" id="IPR014044">
    <property type="entry name" value="CAP_dom"/>
</dbReference>
<evidence type="ECO:0000313" key="3">
    <source>
        <dbReference type="EMBL" id="WCE69601.1"/>
    </source>
</evidence>
<name>A0AAX3LLK2_9RHOB</name>
<dbReference type="Gene3D" id="3.40.33.10">
    <property type="entry name" value="CAP"/>
    <property type="match status" value="1"/>
</dbReference>
<keyword evidence="1" id="KW-0732">Signal</keyword>
<accession>A0AAX3LLK2</accession>